<reference evidence="1 2" key="1">
    <citation type="journal article" date="2007" name="Genome Biol.">
        <title>Genome analysis and genome-wide proteomics of Thermococcus gammatolerans, the most radioresistant organism known amongst the Archaea.</title>
        <authorList>
            <person name="Zivanovic Y."/>
            <person name="Armengaud J."/>
            <person name="Lagorce A."/>
            <person name="Leplat C."/>
            <person name="Guerin P."/>
            <person name="Dutertre M."/>
            <person name="Anthouard V."/>
            <person name="Forterre P."/>
            <person name="Wincker P."/>
            <person name="Confalonieri F."/>
        </authorList>
    </citation>
    <scope>NUCLEOTIDE SEQUENCE [LARGE SCALE GENOMIC DNA]</scope>
    <source>
        <strain evidence="2">DSM 15229 / JCM 11827 / EJ3</strain>
    </source>
</reference>
<organism evidence="1 2">
    <name type="scientific">Thermococcus gammatolerans (strain DSM 15229 / JCM 11827 / EJ3)</name>
    <dbReference type="NCBI Taxonomy" id="593117"/>
    <lineage>
        <taxon>Archaea</taxon>
        <taxon>Methanobacteriati</taxon>
        <taxon>Methanobacteriota</taxon>
        <taxon>Thermococci</taxon>
        <taxon>Thermococcales</taxon>
        <taxon>Thermococcaceae</taxon>
        <taxon>Thermococcus</taxon>
    </lineage>
</organism>
<dbReference type="Proteomes" id="UP000001488">
    <property type="component" value="Chromosome"/>
</dbReference>
<proteinExistence type="predicted"/>
<protein>
    <submittedName>
        <fullName evidence="1">Uncharacterized protein</fullName>
    </submittedName>
</protein>
<accession>C5A6V9</accession>
<dbReference type="eggNOG" id="arCOG10066">
    <property type="taxonomic scope" value="Archaea"/>
</dbReference>
<evidence type="ECO:0000313" key="2">
    <source>
        <dbReference type="Proteomes" id="UP000001488"/>
    </source>
</evidence>
<sequence>MMKNTKLLALFAFFLIILLLFAYAYSNQPNETMSSLYQKIPEQVRENSQLIAAYYSSQNGDREYQFTFYDPKERTLSIYTFKISKILKIWPRMTEDKIFCKTPFNYSVLATSPEKLKDFENCNNCRLFLYKDRIYKNEEIEGIQPRLSEVLKVNESYWRIQILGASELSTGNIIGSSGDAGEMFGLSGYPGLLILPAGNNASRGVIIAIQPLNETHEVIRIHFPLNVTFEFVERHYDNPDFPLWSLENLSSAVKRLQAFKIEPKPWRWETTLSGKYAGIAWFTQSGAYYEYEIHPQSKWIYNGDFTISRFEFRCRRGGASPYSYYYP</sequence>
<dbReference type="GeneID" id="7987271"/>
<dbReference type="HOGENOM" id="CLU_835816_0_0_2"/>
<dbReference type="AlphaFoldDB" id="C5A6V9"/>
<dbReference type="PATRIC" id="fig|593117.10.peg.1470"/>
<evidence type="ECO:0000313" key="1">
    <source>
        <dbReference type="EMBL" id="ACS33971.1"/>
    </source>
</evidence>
<dbReference type="EMBL" id="CP001398">
    <property type="protein sequence ID" value="ACS33971.1"/>
    <property type="molecule type" value="Genomic_DNA"/>
</dbReference>
<name>C5A6V9_THEGJ</name>
<dbReference type="KEGG" id="tga:TGAM_1469"/>
<dbReference type="STRING" id="593117.TGAM_1469"/>
<dbReference type="PaxDb" id="593117-TGAM_1469"/>
<dbReference type="RefSeq" id="WP_015859082.1">
    <property type="nucleotide sequence ID" value="NC_012804.1"/>
</dbReference>
<gene>
    <name evidence="1" type="ordered locus">TGAM_1469</name>
</gene>
<keyword evidence="2" id="KW-1185">Reference proteome</keyword>